<dbReference type="AlphaFoldDB" id="A0A6J6AGK9"/>
<reference evidence="4" key="1">
    <citation type="submission" date="2020-05" db="EMBL/GenBank/DDBJ databases">
        <authorList>
            <person name="Chiriac C."/>
            <person name="Salcher M."/>
            <person name="Ghai R."/>
            <person name="Kavagutti S V."/>
        </authorList>
    </citation>
    <scope>NUCLEOTIDE SEQUENCE</scope>
</reference>
<dbReference type="NCBIfam" id="TIGR00369">
    <property type="entry name" value="unchar_dom_1"/>
    <property type="match status" value="1"/>
</dbReference>
<dbReference type="CDD" id="cd03443">
    <property type="entry name" value="PaaI_thioesterase"/>
    <property type="match status" value="1"/>
</dbReference>
<evidence type="ECO:0000256" key="2">
    <source>
        <dbReference type="ARBA" id="ARBA00022801"/>
    </source>
</evidence>
<dbReference type="PANTHER" id="PTHR21660">
    <property type="entry name" value="THIOESTERASE SUPERFAMILY MEMBER-RELATED"/>
    <property type="match status" value="1"/>
</dbReference>
<dbReference type="InterPro" id="IPR029069">
    <property type="entry name" value="HotDog_dom_sf"/>
</dbReference>
<dbReference type="SUPFAM" id="SSF54637">
    <property type="entry name" value="Thioesterase/thiol ester dehydrase-isomerase"/>
    <property type="match status" value="1"/>
</dbReference>
<dbReference type="GO" id="GO:0047617">
    <property type="term" value="F:fatty acyl-CoA hydrolase activity"/>
    <property type="evidence" value="ECO:0007669"/>
    <property type="project" value="InterPro"/>
</dbReference>
<name>A0A6J6AGK9_9ZZZZ</name>
<gene>
    <name evidence="4" type="ORF">UFOPK4179_00704</name>
</gene>
<accession>A0A6J6AGK9</accession>
<evidence type="ECO:0000256" key="1">
    <source>
        <dbReference type="ARBA" id="ARBA00008324"/>
    </source>
</evidence>
<dbReference type="InterPro" id="IPR003736">
    <property type="entry name" value="PAAI_dom"/>
</dbReference>
<evidence type="ECO:0000259" key="3">
    <source>
        <dbReference type="Pfam" id="PF03061"/>
    </source>
</evidence>
<comment type="similarity">
    <text evidence="1">Belongs to the thioesterase PaaI family.</text>
</comment>
<organism evidence="4">
    <name type="scientific">freshwater metagenome</name>
    <dbReference type="NCBI Taxonomy" id="449393"/>
    <lineage>
        <taxon>unclassified sequences</taxon>
        <taxon>metagenomes</taxon>
        <taxon>ecological metagenomes</taxon>
    </lineage>
</organism>
<sequence length="144" mass="15797">MIADQFQPLTAEQSAFWQQFPRWEQDTNFAVYLGFIVEEIKLDYARMRLPARQEMNQPAGIMHGGAIASLIDTTVVPAVGGPVMSGSFLTISMNVEYLSAVANEDAVCEGWITKRGRSIAFCRAEVRGATSGKLCATASLVYKI</sequence>
<dbReference type="Pfam" id="PF03061">
    <property type="entry name" value="4HBT"/>
    <property type="match status" value="1"/>
</dbReference>
<dbReference type="EMBL" id="CAETWZ010000056">
    <property type="protein sequence ID" value="CAB4367911.1"/>
    <property type="molecule type" value="Genomic_DNA"/>
</dbReference>
<dbReference type="Gene3D" id="3.10.129.10">
    <property type="entry name" value="Hotdog Thioesterase"/>
    <property type="match status" value="1"/>
</dbReference>
<dbReference type="InterPro" id="IPR006683">
    <property type="entry name" value="Thioestr_dom"/>
</dbReference>
<dbReference type="PANTHER" id="PTHR21660:SF1">
    <property type="entry name" value="ACYL-COENZYME A THIOESTERASE 13"/>
    <property type="match status" value="1"/>
</dbReference>
<keyword evidence="2" id="KW-0378">Hydrolase</keyword>
<protein>
    <submittedName>
        <fullName evidence="4">Unannotated protein</fullName>
    </submittedName>
</protein>
<feature type="domain" description="Thioesterase" evidence="3">
    <location>
        <begin position="60"/>
        <end position="133"/>
    </location>
</feature>
<evidence type="ECO:0000313" key="4">
    <source>
        <dbReference type="EMBL" id="CAB4367911.1"/>
    </source>
</evidence>
<proteinExistence type="inferred from homology"/>
<dbReference type="InterPro" id="IPR039298">
    <property type="entry name" value="ACOT13"/>
</dbReference>